<feature type="signal peptide" evidence="1">
    <location>
        <begin position="1"/>
        <end position="33"/>
    </location>
</feature>
<sequence length="246" mass="27490">MTILNSKHYAHRIRITTCLLLLGILCGCSRQVAIPTTPAAPIPENVQFDNPYQRQLQSSAQWHVVAEDLADQLIAPIKSKKLGDRPFYIYSQNKPSTFNRAFNDFLITTLVNKGIKVSNQKQGSRIINYKIQPVEYKSWRETVVNDNFNVTSLAAGLVVLRHIDDVVKGIGKDLSILATGLAADAVDLNTAPNFEIIITSSILDGSIYLSRTTDIYYANASDKHLYVPVPTQKASDVFNEPFYQMK</sequence>
<proteinExistence type="predicted"/>
<evidence type="ECO:0000313" key="3">
    <source>
        <dbReference type="Proteomes" id="UP001225906"/>
    </source>
</evidence>
<feature type="chain" id="PRO_5046391548" description="FlgO domain-containing protein" evidence="1">
    <location>
        <begin position="34"/>
        <end position="246"/>
    </location>
</feature>
<comment type="caution">
    <text evidence="2">The sequence shown here is derived from an EMBL/GenBank/DDBJ whole genome shotgun (WGS) entry which is preliminary data.</text>
</comment>
<reference evidence="3" key="1">
    <citation type="journal article" date="2019" name="Int. J. Syst. Evol. Microbiol.">
        <title>The Global Catalogue of Microorganisms (GCM) 10K type strain sequencing project: providing services to taxonomists for standard genome sequencing and annotation.</title>
        <authorList>
            <consortium name="The Broad Institute Genomics Platform"/>
            <consortium name="The Broad Institute Genome Sequencing Center for Infectious Disease"/>
            <person name="Wu L."/>
            <person name="Ma J."/>
        </authorList>
    </citation>
    <scope>NUCLEOTIDE SEQUENCE [LARGE SCALE GENOMIC DNA]</scope>
    <source>
        <strain evidence="3">VKM B-3159</strain>
    </source>
</reference>
<keyword evidence="1" id="KW-0732">Signal</keyword>
<accession>A0ABT9JP73</accession>
<name>A0ABT9JP73_9PROT</name>
<dbReference type="RefSeq" id="WP_306388091.1">
    <property type="nucleotide sequence ID" value="NZ_JAVCAP010000001.1"/>
</dbReference>
<gene>
    <name evidence="2" type="ORF">Q9291_00860</name>
</gene>
<dbReference type="PROSITE" id="PS51257">
    <property type="entry name" value="PROKAR_LIPOPROTEIN"/>
    <property type="match status" value="1"/>
</dbReference>
<dbReference type="Proteomes" id="UP001225906">
    <property type="component" value="Unassembled WGS sequence"/>
</dbReference>
<evidence type="ECO:0000313" key="2">
    <source>
        <dbReference type="EMBL" id="MDP8566385.1"/>
    </source>
</evidence>
<protein>
    <recommendedName>
        <fullName evidence="4">FlgO domain-containing protein</fullName>
    </recommendedName>
</protein>
<evidence type="ECO:0000256" key="1">
    <source>
        <dbReference type="SAM" id="SignalP"/>
    </source>
</evidence>
<dbReference type="EMBL" id="JAVCAP010000001">
    <property type="protein sequence ID" value="MDP8566385.1"/>
    <property type="molecule type" value="Genomic_DNA"/>
</dbReference>
<organism evidence="2 3">
    <name type="scientific">Methylophilus aquaticus</name>
    <dbReference type="NCBI Taxonomy" id="1971610"/>
    <lineage>
        <taxon>Bacteria</taxon>
        <taxon>Pseudomonadati</taxon>
        <taxon>Pseudomonadota</taxon>
        <taxon>Betaproteobacteria</taxon>
        <taxon>Nitrosomonadales</taxon>
        <taxon>Methylophilaceae</taxon>
        <taxon>Methylophilus</taxon>
    </lineage>
</organism>
<keyword evidence="3" id="KW-1185">Reference proteome</keyword>
<evidence type="ECO:0008006" key="4">
    <source>
        <dbReference type="Google" id="ProtNLM"/>
    </source>
</evidence>